<sequence>MPNLLEIFLVLAPEVSFANIAKLANIITTIFRLSVPVTTRAIGRFGSLSTLRW</sequence>
<proteinExistence type="predicted"/>
<evidence type="ECO:0000313" key="1">
    <source>
        <dbReference type="EMBL" id="SFE92514.1"/>
    </source>
</evidence>
<accession>A0A1I2EHF1</accession>
<reference evidence="1 2" key="1">
    <citation type="submission" date="2016-10" db="EMBL/GenBank/DDBJ databases">
        <authorList>
            <person name="de Groot N.N."/>
        </authorList>
    </citation>
    <scope>NUCLEOTIDE SEQUENCE [LARGE SCALE GENOMIC DNA]</scope>
    <source>
        <strain>GEY</strain>
        <strain evidence="2">DSM 9560</strain>
    </source>
</reference>
<keyword evidence="2" id="KW-1185">Reference proteome</keyword>
<evidence type="ECO:0000313" key="2">
    <source>
        <dbReference type="Proteomes" id="UP000199513"/>
    </source>
</evidence>
<protein>
    <submittedName>
        <fullName evidence="1">Uncharacterized protein</fullName>
    </submittedName>
</protein>
<dbReference type="RefSeq" id="WP_177217293.1">
    <property type="nucleotide sequence ID" value="NZ_FONY01000010.1"/>
</dbReference>
<dbReference type="EMBL" id="FONY01000010">
    <property type="protein sequence ID" value="SFE92514.1"/>
    <property type="molecule type" value="Genomic_DNA"/>
</dbReference>
<dbReference type="Proteomes" id="UP000199513">
    <property type="component" value="Unassembled WGS sequence"/>
</dbReference>
<organism evidence="1 2">
    <name type="scientific">Thermoflexibacter ruber</name>
    <dbReference type="NCBI Taxonomy" id="1003"/>
    <lineage>
        <taxon>Bacteria</taxon>
        <taxon>Pseudomonadati</taxon>
        <taxon>Bacteroidota</taxon>
        <taxon>Cytophagia</taxon>
        <taxon>Cytophagales</taxon>
        <taxon>Thermoflexibacteraceae</taxon>
        <taxon>Thermoflexibacter</taxon>
    </lineage>
</organism>
<name>A0A1I2EHF1_9BACT</name>
<dbReference type="AlphaFoldDB" id="A0A1I2EHF1"/>
<gene>
    <name evidence="1" type="ORF">SAMN04488541_101034</name>
</gene>